<evidence type="ECO:0000256" key="4">
    <source>
        <dbReference type="ARBA" id="ARBA00023136"/>
    </source>
</evidence>
<dbReference type="AlphaFoldDB" id="A0A1T3CYF0"/>
<dbReference type="OrthoDB" id="3897607at2759"/>
<comment type="similarity">
    <text evidence="5">Belongs to the SAT4 family.</text>
</comment>
<keyword evidence="3 7" id="KW-1133">Transmembrane helix</keyword>
<dbReference type="PANTHER" id="PTHR33048:SF96">
    <property type="entry name" value="INTEGRAL MEMBRANE PROTEIN"/>
    <property type="match status" value="1"/>
</dbReference>
<feature type="transmembrane region" description="Helical" evidence="7">
    <location>
        <begin position="117"/>
        <end position="138"/>
    </location>
</feature>
<comment type="subcellular location">
    <subcellularLocation>
        <location evidence="1">Membrane</location>
        <topology evidence="1">Multi-pass membrane protein</topology>
    </subcellularLocation>
</comment>
<comment type="caution">
    <text evidence="9">The sequence shown here is derived from an EMBL/GenBank/DDBJ whole genome shotgun (WGS) entry which is preliminary data.</text>
</comment>
<evidence type="ECO:0000259" key="8">
    <source>
        <dbReference type="Pfam" id="PF20684"/>
    </source>
</evidence>
<dbReference type="Pfam" id="PF20684">
    <property type="entry name" value="Fung_rhodopsin"/>
    <property type="match status" value="1"/>
</dbReference>
<dbReference type="InterPro" id="IPR049326">
    <property type="entry name" value="Rhodopsin_dom_fungi"/>
</dbReference>
<feature type="region of interest" description="Disordered" evidence="6">
    <location>
        <begin position="277"/>
        <end position="330"/>
    </location>
</feature>
<protein>
    <submittedName>
        <fullName evidence="9">Integral membrane protein</fullName>
    </submittedName>
</protein>
<organism evidence="9 10">
    <name type="scientific">Trichoderma guizhouense</name>
    <dbReference type="NCBI Taxonomy" id="1491466"/>
    <lineage>
        <taxon>Eukaryota</taxon>
        <taxon>Fungi</taxon>
        <taxon>Dikarya</taxon>
        <taxon>Ascomycota</taxon>
        <taxon>Pezizomycotina</taxon>
        <taxon>Sordariomycetes</taxon>
        <taxon>Hypocreomycetidae</taxon>
        <taxon>Hypocreales</taxon>
        <taxon>Hypocreaceae</taxon>
        <taxon>Trichoderma</taxon>
    </lineage>
</organism>
<dbReference type="GO" id="GO:0016020">
    <property type="term" value="C:membrane"/>
    <property type="evidence" value="ECO:0007669"/>
    <property type="project" value="UniProtKB-SubCell"/>
</dbReference>
<feature type="domain" description="Rhodopsin" evidence="8">
    <location>
        <begin position="24"/>
        <end position="266"/>
    </location>
</feature>
<evidence type="ECO:0000256" key="3">
    <source>
        <dbReference type="ARBA" id="ARBA00022989"/>
    </source>
</evidence>
<keyword evidence="2 7" id="KW-0812">Transmembrane</keyword>
<gene>
    <name evidence="9" type="ORF">A0O28_0062510</name>
</gene>
<feature type="compositionally biased region" description="Basic and acidic residues" evidence="6">
    <location>
        <begin position="321"/>
        <end position="330"/>
    </location>
</feature>
<evidence type="ECO:0000313" key="9">
    <source>
        <dbReference type="EMBL" id="OPB46130.1"/>
    </source>
</evidence>
<sequence length="330" mass="35820">MSPRDSFWSVMVAFVVINSVTVGLRLWLRITSGSFGYDDWATCVAFGVFVVFCAFEFQALGYGYGATEMLPGYNPILAAEFFVIAQLLYLVAQLAAKISVALVLYRIATMAPLIRKILIGSMVILTIVSIVSIFIFGFQCRPLSVAWGVGTGTCLPGSTIANTAYAVSAADILFSWLYGLMPIYLLWSVQISMRTKIVVSVLLGFGAVSCIATILRLNYAIMVSSLPSTAAAQAVNLLLTATIYSATEVGLAIFCASLAALKPLLKFIPWIPGSSKGTSKFESNNLEPRGPSIRLQDRHADTGSEESILPSNQQHHIQKTTHYEVSYESH</sequence>
<feature type="compositionally biased region" description="Polar residues" evidence="6">
    <location>
        <begin position="277"/>
        <end position="286"/>
    </location>
</feature>
<evidence type="ECO:0000256" key="2">
    <source>
        <dbReference type="ARBA" id="ARBA00022692"/>
    </source>
</evidence>
<name>A0A1T3CYF0_9HYPO</name>
<proteinExistence type="inferred from homology"/>
<dbReference type="InterPro" id="IPR052337">
    <property type="entry name" value="SAT4-like"/>
</dbReference>
<dbReference type="PANTHER" id="PTHR33048">
    <property type="entry name" value="PTH11-LIKE INTEGRAL MEMBRANE PROTEIN (AFU_ORTHOLOGUE AFUA_5G11245)"/>
    <property type="match status" value="1"/>
</dbReference>
<reference evidence="9 10" key="1">
    <citation type="submission" date="2016-04" db="EMBL/GenBank/DDBJ databases">
        <title>Multiple horizontal gene transfer events from other fungi enriched the ability of the initially mycotrophic fungus Trichoderma (Ascomycota) to feed on dead plant biomass.</title>
        <authorList>
            <person name="Atanasova L."/>
            <person name="Chenthamara K."/>
            <person name="Zhang J."/>
            <person name="Grujic M."/>
            <person name="Henrissat B."/>
            <person name="Kuo A."/>
            <person name="Aertz A."/>
            <person name="Salamov A."/>
            <person name="Lipzen A."/>
            <person name="Labutti K."/>
            <person name="Barry K."/>
            <person name="Miao Y."/>
            <person name="Rahimi M.J."/>
            <person name="Shen Q."/>
            <person name="Grigoriev I.V."/>
            <person name="Kubicek C.P."/>
            <person name="Druzhinina I.S."/>
        </authorList>
    </citation>
    <scope>NUCLEOTIDE SEQUENCE [LARGE SCALE GENOMIC DNA]</scope>
    <source>
        <strain evidence="9 10">NJAU 4742</strain>
    </source>
</reference>
<feature type="transmembrane region" description="Helical" evidence="7">
    <location>
        <begin position="81"/>
        <end position="105"/>
    </location>
</feature>
<feature type="transmembrane region" description="Helical" evidence="7">
    <location>
        <begin position="237"/>
        <end position="261"/>
    </location>
</feature>
<evidence type="ECO:0000256" key="7">
    <source>
        <dbReference type="SAM" id="Phobius"/>
    </source>
</evidence>
<evidence type="ECO:0000256" key="5">
    <source>
        <dbReference type="ARBA" id="ARBA00038359"/>
    </source>
</evidence>
<feature type="transmembrane region" description="Helical" evidence="7">
    <location>
        <begin position="6"/>
        <end position="28"/>
    </location>
</feature>
<evidence type="ECO:0000256" key="1">
    <source>
        <dbReference type="ARBA" id="ARBA00004141"/>
    </source>
</evidence>
<feature type="transmembrane region" description="Helical" evidence="7">
    <location>
        <begin position="40"/>
        <end position="61"/>
    </location>
</feature>
<evidence type="ECO:0000313" key="10">
    <source>
        <dbReference type="Proteomes" id="UP000191004"/>
    </source>
</evidence>
<feature type="transmembrane region" description="Helical" evidence="7">
    <location>
        <begin position="165"/>
        <end position="185"/>
    </location>
</feature>
<keyword evidence="10" id="KW-1185">Reference proteome</keyword>
<dbReference type="EMBL" id="LVVK01000003">
    <property type="protein sequence ID" value="OPB46130.1"/>
    <property type="molecule type" value="Genomic_DNA"/>
</dbReference>
<feature type="transmembrane region" description="Helical" evidence="7">
    <location>
        <begin position="197"/>
        <end position="217"/>
    </location>
</feature>
<accession>A0A1T3CYF0</accession>
<evidence type="ECO:0000256" key="6">
    <source>
        <dbReference type="SAM" id="MobiDB-lite"/>
    </source>
</evidence>
<keyword evidence="4 7" id="KW-0472">Membrane</keyword>
<dbReference type="Proteomes" id="UP000191004">
    <property type="component" value="Unassembled WGS sequence"/>
</dbReference>